<evidence type="ECO:0000313" key="6">
    <source>
        <dbReference type="EMBL" id="MDA5107702.1"/>
    </source>
</evidence>
<protein>
    <submittedName>
        <fullName evidence="6">DUF4870 domain-containing protein</fullName>
    </submittedName>
</protein>
<evidence type="ECO:0000256" key="4">
    <source>
        <dbReference type="ARBA" id="ARBA00023136"/>
    </source>
</evidence>
<organism evidence="6 7">
    <name type="scientific">Brevibacillus thermoruber</name>
    <dbReference type="NCBI Taxonomy" id="33942"/>
    <lineage>
        <taxon>Bacteria</taxon>
        <taxon>Bacillati</taxon>
        <taxon>Bacillota</taxon>
        <taxon>Bacilli</taxon>
        <taxon>Bacillales</taxon>
        <taxon>Paenibacillaceae</taxon>
        <taxon>Brevibacillus</taxon>
    </lineage>
</organism>
<proteinExistence type="predicted"/>
<evidence type="ECO:0000313" key="7">
    <source>
        <dbReference type="Proteomes" id="UP001151071"/>
    </source>
</evidence>
<evidence type="ECO:0000256" key="3">
    <source>
        <dbReference type="ARBA" id="ARBA00022989"/>
    </source>
</evidence>
<keyword evidence="4 5" id="KW-0472">Membrane</keyword>
<sequence length="117" mass="12895">MNQERPGKQERMWAIAAHLAAFAGLVIPLGNVLGPLIVWLIKREEGAFVDSQGKEALNFAISVTIYGAIGMLLIFLFIGVLLLFALFVFWVVAVIMAAVSAKDGIPYRYPLTLRFIT</sequence>
<accession>A0A9X3Z2F1</accession>
<reference evidence="6" key="1">
    <citation type="submission" date="2022-12" db="EMBL/GenBank/DDBJ databases">
        <title>Draft genome sequence of the thermophilic strain Brevibacillus thermoruber HT42, isolated from Los Humeros, Puebla, Mexico, with biotechnological potential.</title>
        <authorList>
            <person name="Lara Sanchez J."/>
            <person name="Solis Palacios R."/>
            <person name="Bustos Baena A.S."/>
            <person name="Ruz Baez A.E."/>
            <person name="Espinosa Luna G."/>
            <person name="Oliart Ros R.M."/>
        </authorList>
    </citation>
    <scope>NUCLEOTIDE SEQUENCE</scope>
    <source>
        <strain evidence="6">HT42</strain>
    </source>
</reference>
<keyword evidence="2 5" id="KW-0812">Transmembrane</keyword>
<dbReference type="EMBL" id="JAPYYP010000004">
    <property type="protein sequence ID" value="MDA5107702.1"/>
    <property type="molecule type" value="Genomic_DNA"/>
</dbReference>
<gene>
    <name evidence="6" type="ORF">O3V59_04960</name>
</gene>
<feature type="transmembrane region" description="Helical" evidence="5">
    <location>
        <begin position="65"/>
        <end position="98"/>
    </location>
</feature>
<comment type="caution">
    <text evidence="6">The sequence shown here is derived from an EMBL/GenBank/DDBJ whole genome shotgun (WGS) entry which is preliminary data.</text>
</comment>
<keyword evidence="3 5" id="KW-1133">Transmembrane helix</keyword>
<dbReference type="Pfam" id="PF09685">
    <property type="entry name" value="MamF_MmsF"/>
    <property type="match status" value="1"/>
</dbReference>
<keyword evidence="7" id="KW-1185">Reference proteome</keyword>
<name>A0A9X3Z2F1_9BACL</name>
<dbReference type="InterPro" id="IPR019109">
    <property type="entry name" value="MamF_MmsF"/>
</dbReference>
<dbReference type="RefSeq" id="WP_271139606.1">
    <property type="nucleotide sequence ID" value="NZ_JAPYYP010000004.1"/>
</dbReference>
<dbReference type="AlphaFoldDB" id="A0A9X3Z2F1"/>
<dbReference type="Proteomes" id="UP001151071">
    <property type="component" value="Unassembled WGS sequence"/>
</dbReference>
<evidence type="ECO:0000256" key="2">
    <source>
        <dbReference type="ARBA" id="ARBA00022692"/>
    </source>
</evidence>
<comment type="subcellular location">
    <subcellularLocation>
        <location evidence="1">Membrane</location>
        <topology evidence="1">Multi-pass membrane protein</topology>
    </subcellularLocation>
</comment>
<evidence type="ECO:0000256" key="1">
    <source>
        <dbReference type="ARBA" id="ARBA00004141"/>
    </source>
</evidence>
<feature type="transmembrane region" description="Helical" evidence="5">
    <location>
        <begin position="12"/>
        <end position="41"/>
    </location>
</feature>
<evidence type="ECO:0000256" key="5">
    <source>
        <dbReference type="SAM" id="Phobius"/>
    </source>
</evidence>